<comment type="caution">
    <text evidence="1">The sequence shown here is derived from an EMBL/GenBank/DDBJ whole genome shotgun (WGS) entry which is preliminary data.</text>
</comment>
<dbReference type="Proteomes" id="UP000324996">
    <property type="component" value="Unassembled WGS sequence"/>
</dbReference>
<dbReference type="AlphaFoldDB" id="A0A5A7NBE6"/>
<keyword evidence="2" id="KW-1185">Reference proteome</keyword>
<proteinExistence type="predicted"/>
<evidence type="ECO:0000313" key="2">
    <source>
        <dbReference type="Proteomes" id="UP000324996"/>
    </source>
</evidence>
<evidence type="ECO:0000313" key="1">
    <source>
        <dbReference type="EMBL" id="GER04369.1"/>
    </source>
</evidence>
<accession>A0A5A7NBE6</accession>
<protein>
    <submittedName>
        <fullName evidence="1">Uncharacterized protein</fullName>
    </submittedName>
</protein>
<dbReference type="RefSeq" id="WP_150007111.1">
    <property type="nucleotide sequence ID" value="NZ_BKCN01000009.1"/>
</dbReference>
<sequence length="221" mass="25235">MHDKAGTTNSGYIGYDGARKRFLKFFPNGFQSDGFAAKERDYKIAAKAKLDETAPLEKALDEKGLGEAVLAVFQATNMLSPFEKTRLQDMLRGSHADDFIKASAHFTLDSSEPNLLAMRDVLKPHDNMKWPVVTYLPYLWQPEKHMFLKPQVTKDYAERVGHNFADDYEPQLSLKTYQSLLALADRTAIELKNLKPRDQIDIQSLIWVVGGYQDEREETYP</sequence>
<reference evidence="1 2" key="1">
    <citation type="submission" date="2019-09" db="EMBL/GenBank/DDBJ databases">
        <title>NBRP : Genome information of microbial organism related human and environment.</title>
        <authorList>
            <person name="Hattori M."/>
            <person name="Oshima K."/>
            <person name="Inaba H."/>
            <person name="Suda W."/>
            <person name="Sakamoto M."/>
            <person name="Iino T."/>
            <person name="Kitahara M."/>
            <person name="Oshida Y."/>
            <person name="Iida T."/>
            <person name="Kudo T."/>
            <person name="Itoh T."/>
            <person name="Ohkuma M."/>
        </authorList>
    </citation>
    <scope>NUCLEOTIDE SEQUENCE [LARGE SCALE GENOMIC DNA]</scope>
    <source>
        <strain evidence="1 2">Q-1</strain>
    </source>
</reference>
<dbReference type="EMBL" id="BKCN01000009">
    <property type="protein sequence ID" value="GER04369.1"/>
    <property type="molecule type" value="Genomic_DNA"/>
</dbReference>
<gene>
    <name evidence="1" type="ORF">JCM17846_20510</name>
</gene>
<organism evidence="1 2">
    <name type="scientific">Iodidimonas nitroreducens</name>
    <dbReference type="NCBI Taxonomy" id="1236968"/>
    <lineage>
        <taxon>Bacteria</taxon>
        <taxon>Pseudomonadati</taxon>
        <taxon>Pseudomonadota</taxon>
        <taxon>Alphaproteobacteria</taxon>
        <taxon>Iodidimonadales</taxon>
        <taxon>Iodidimonadaceae</taxon>
        <taxon>Iodidimonas</taxon>
    </lineage>
</organism>
<name>A0A5A7NBE6_9PROT</name>